<evidence type="ECO:0000313" key="4">
    <source>
        <dbReference type="EMBL" id="GAV07495.1"/>
    </source>
</evidence>
<dbReference type="OrthoDB" id="6418377at2759"/>
<feature type="chain" id="PRO_5008899125" description="Reelin domain-containing protein" evidence="2">
    <location>
        <begin position="26"/>
        <end position="369"/>
    </location>
</feature>
<dbReference type="Proteomes" id="UP000186922">
    <property type="component" value="Unassembled WGS sequence"/>
</dbReference>
<proteinExistence type="predicted"/>
<dbReference type="STRING" id="947166.A0A1D1W1Q2"/>
<dbReference type="PANTHER" id="PTHR45828:SF33">
    <property type="entry name" value="DOMON DOMAIN-CONTAINING PROTEIN"/>
    <property type="match status" value="1"/>
</dbReference>
<organism evidence="4 5">
    <name type="scientific">Ramazzottius varieornatus</name>
    <name type="common">Water bear</name>
    <name type="synonym">Tardigrade</name>
    <dbReference type="NCBI Taxonomy" id="947166"/>
    <lineage>
        <taxon>Eukaryota</taxon>
        <taxon>Metazoa</taxon>
        <taxon>Ecdysozoa</taxon>
        <taxon>Tardigrada</taxon>
        <taxon>Eutardigrada</taxon>
        <taxon>Parachela</taxon>
        <taxon>Hypsibioidea</taxon>
        <taxon>Ramazzottiidae</taxon>
        <taxon>Ramazzottius</taxon>
    </lineage>
</organism>
<reference evidence="4 5" key="1">
    <citation type="journal article" date="2016" name="Nat. Commun.">
        <title>Extremotolerant tardigrade genome and improved radiotolerance of human cultured cells by tardigrade-unique protein.</title>
        <authorList>
            <person name="Hashimoto T."/>
            <person name="Horikawa D.D."/>
            <person name="Saito Y."/>
            <person name="Kuwahara H."/>
            <person name="Kozuka-Hata H."/>
            <person name="Shin-I T."/>
            <person name="Minakuchi Y."/>
            <person name="Ohishi K."/>
            <person name="Motoyama A."/>
            <person name="Aizu T."/>
            <person name="Enomoto A."/>
            <person name="Kondo K."/>
            <person name="Tanaka S."/>
            <person name="Hara Y."/>
            <person name="Koshikawa S."/>
            <person name="Sagara H."/>
            <person name="Miura T."/>
            <person name="Yokobori S."/>
            <person name="Miyagawa K."/>
            <person name="Suzuki Y."/>
            <person name="Kubo T."/>
            <person name="Oyama M."/>
            <person name="Kohara Y."/>
            <person name="Fujiyama A."/>
            <person name="Arakawa K."/>
            <person name="Katayama T."/>
            <person name="Toyoda A."/>
            <person name="Kunieda T."/>
        </authorList>
    </citation>
    <scope>NUCLEOTIDE SEQUENCE [LARGE SCALE GENOMIC DNA]</scope>
    <source>
        <strain evidence="4 5">YOKOZUNA-1</strain>
    </source>
</reference>
<name>A0A1D1W1Q2_RAMVA</name>
<dbReference type="InterPro" id="IPR002861">
    <property type="entry name" value="Reeler_dom"/>
</dbReference>
<protein>
    <recommendedName>
        <fullName evidence="3">Reelin domain-containing protein</fullName>
    </recommendedName>
</protein>
<feature type="region of interest" description="Disordered" evidence="1">
    <location>
        <begin position="306"/>
        <end position="337"/>
    </location>
</feature>
<feature type="region of interest" description="Disordered" evidence="1">
    <location>
        <begin position="237"/>
        <end position="262"/>
    </location>
</feature>
<keyword evidence="5" id="KW-1185">Reference proteome</keyword>
<dbReference type="AlphaFoldDB" id="A0A1D1W1Q2"/>
<keyword evidence="2" id="KW-0732">Signal</keyword>
<feature type="domain" description="Reelin" evidence="3">
    <location>
        <begin position="20"/>
        <end position="193"/>
    </location>
</feature>
<dbReference type="EMBL" id="BDGG01000015">
    <property type="protein sequence ID" value="GAV07495.1"/>
    <property type="molecule type" value="Genomic_DNA"/>
</dbReference>
<dbReference type="PROSITE" id="PS51257">
    <property type="entry name" value="PROKAR_LIPOPROTEIN"/>
    <property type="match status" value="1"/>
</dbReference>
<sequence length="369" mass="40736">MVLIGRMLRLIGCVLFSGLLAVTSAYPFGAGMSACVTLIPGHGVVPQPIETLPFMIEPQSDSFVPGKVFKVRIKTASGKYKNRKVGGFLIQARAPGTTEPVGRWEVHHEESHKHGVKERNCSHPFDSVTHMDPKPKTADIILHFFPTSNTPDTIQFVGTIARDYATFWANVKSSMVTRRLVHHEADREIFVYPPTSTTEQPATHVPLYHQTMAALPSAAPVTHSPKRIHHVTIEPKTTAAHHHHRASHHPRRTTTTSTTTTTTLLSTTPMDLLSKYHIPEDKILEDKELASIIAKNELEALKRNGLTDDQSADVQNDGNANPDSQAIKTNRSKSGNTSAASSLSIRRIWSSPALTGQLLFFVCSWILFL</sequence>
<evidence type="ECO:0000256" key="1">
    <source>
        <dbReference type="SAM" id="MobiDB-lite"/>
    </source>
</evidence>
<dbReference type="InterPro" id="IPR042307">
    <property type="entry name" value="Reeler_sf"/>
</dbReference>
<evidence type="ECO:0000256" key="2">
    <source>
        <dbReference type="SAM" id="SignalP"/>
    </source>
</evidence>
<feature type="compositionally biased region" description="Polar residues" evidence="1">
    <location>
        <begin position="307"/>
        <end position="337"/>
    </location>
</feature>
<evidence type="ECO:0000259" key="3">
    <source>
        <dbReference type="PROSITE" id="PS51019"/>
    </source>
</evidence>
<dbReference type="Pfam" id="PF02014">
    <property type="entry name" value="Reeler"/>
    <property type="match status" value="1"/>
</dbReference>
<feature type="signal peptide" evidence="2">
    <location>
        <begin position="1"/>
        <end position="25"/>
    </location>
</feature>
<feature type="compositionally biased region" description="Low complexity" evidence="1">
    <location>
        <begin position="253"/>
        <end position="262"/>
    </location>
</feature>
<dbReference type="Gene3D" id="2.60.40.4060">
    <property type="entry name" value="Reeler domain"/>
    <property type="match status" value="1"/>
</dbReference>
<dbReference type="PANTHER" id="PTHR45828">
    <property type="entry name" value="CYTOCHROME B561/FERRIC REDUCTASE TRANSMEMBRANE"/>
    <property type="match status" value="1"/>
</dbReference>
<dbReference type="InterPro" id="IPR051237">
    <property type="entry name" value="Ferric-chelate_Red/DefProt"/>
</dbReference>
<dbReference type="CDD" id="cd08544">
    <property type="entry name" value="Reeler"/>
    <property type="match status" value="1"/>
</dbReference>
<dbReference type="PROSITE" id="PS51019">
    <property type="entry name" value="REELIN"/>
    <property type="match status" value="1"/>
</dbReference>
<evidence type="ECO:0000313" key="5">
    <source>
        <dbReference type="Proteomes" id="UP000186922"/>
    </source>
</evidence>
<dbReference type="GO" id="GO:0016020">
    <property type="term" value="C:membrane"/>
    <property type="evidence" value="ECO:0007669"/>
    <property type="project" value="TreeGrafter"/>
</dbReference>
<feature type="compositionally biased region" description="Basic residues" evidence="1">
    <location>
        <begin position="239"/>
        <end position="252"/>
    </location>
</feature>
<gene>
    <name evidence="4" type="primary">RvY_17322-1</name>
    <name evidence="4" type="synonym">RvY_17322.1</name>
    <name evidence="4" type="ORF">RvY_17322</name>
</gene>
<comment type="caution">
    <text evidence="4">The sequence shown here is derived from an EMBL/GenBank/DDBJ whole genome shotgun (WGS) entry which is preliminary data.</text>
</comment>
<accession>A0A1D1W1Q2</accession>